<accession>A0AAW0J7Z3</accession>
<dbReference type="AlphaFoldDB" id="A0AAW0J7Z3"/>
<organism evidence="1 2">
    <name type="scientific">Quercus suber</name>
    <name type="common">Cork oak</name>
    <dbReference type="NCBI Taxonomy" id="58331"/>
    <lineage>
        <taxon>Eukaryota</taxon>
        <taxon>Viridiplantae</taxon>
        <taxon>Streptophyta</taxon>
        <taxon>Embryophyta</taxon>
        <taxon>Tracheophyta</taxon>
        <taxon>Spermatophyta</taxon>
        <taxon>Magnoliopsida</taxon>
        <taxon>eudicotyledons</taxon>
        <taxon>Gunneridae</taxon>
        <taxon>Pentapetalae</taxon>
        <taxon>rosids</taxon>
        <taxon>fabids</taxon>
        <taxon>Fagales</taxon>
        <taxon>Fagaceae</taxon>
        <taxon>Quercus</taxon>
    </lineage>
</organism>
<name>A0AAW0J7Z3_QUESU</name>
<keyword evidence="2" id="KW-1185">Reference proteome</keyword>
<dbReference type="EMBL" id="PKMF04000664">
    <property type="protein sequence ID" value="KAK7822521.1"/>
    <property type="molecule type" value="Genomic_DNA"/>
</dbReference>
<evidence type="ECO:0000313" key="2">
    <source>
        <dbReference type="Proteomes" id="UP000237347"/>
    </source>
</evidence>
<proteinExistence type="predicted"/>
<sequence length="90" mass="10863">MCNFTYYLAQNAFKKGCGGFFTYWDGVIETWLRYLKISEVPLTCRIFWLQKIKIFFVQMTRCLERERASETETETEYIDRIESKLSYITV</sequence>
<gene>
    <name evidence="1" type="ORF">CFP56_036470</name>
</gene>
<evidence type="ECO:0000313" key="1">
    <source>
        <dbReference type="EMBL" id="KAK7822521.1"/>
    </source>
</evidence>
<reference evidence="1 2" key="1">
    <citation type="journal article" date="2018" name="Sci. Data">
        <title>The draft genome sequence of cork oak.</title>
        <authorList>
            <person name="Ramos A.M."/>
            <person name="Usie A."/>
            <person name="Barbosa P."/>
            <person name="Barros P.M."/>
            <person name="Capote T."/>
            <person name="Chaves I."/>
            <person name="Simoes F."/>
            <person name="Abreu I."/>
            <person name="Carrasquinho I."/>
            <person name="Faro C."/>
            <person name="Guimaraes J.B."/>
            <person name="Mendonca D."/>
            <person name="Nobrega F."/>
            <person name="Rodrigues L."/>
            <person name="Saibo N.J.M."/>
            <person name="Varela M.C."/>
            <person name="Egas C."/>
            <person name="Matos J."/>
            <person name="Miguel C.M."/>
            <person name="Oliveira M.M."/>
            <person name="Ricardo C.P."/>
            <person name="Goncalves S."/>
        </authorList>
    </citation>
    <scope>NUCLEOTIDE SEQUENCE [LARGE SCALE GENOMIC DNA]</scope>
    <source>
        <strain evidence="2">cv. HL8</strain>
    </source>
</reference>
<protein>
    <submittedName>
        <fullName evidence="1">Uncharacterized protein</fullName>
    </submittedName>
</protein>
<comment type="caution">
    <text evidence="1">The sequence shown here is derived from an EMBL/GenBank/DDBJ whole genome shotgun (WGS) entry which is preliminary data.</text>
</comment>
<dbReference type="Proteomes" id="UP000237347">
    <property type="component" value="Unassembled WGS sequence"/>
</dbReference>